<evidence type="ECO:0000256" key="3">
    <source>
        <dbReference type="ARBA" id="ARBA00022692"/>
    </source>
</evidence>
<proteinExistence type="evidence at transcript level"/>
<dbReference type="OMA" id="SIAWFFT"/>
<organism evidence="9">
    <name type="scientific">Picea sitchensis</name>
    <name type="common">Sitka spruce</name>
    <name type="synonym">Pinus sitchensis</name>
    <dbReference type="NCBI Taxonomy" id="3332"/>
    <lineage>
        <taxon>Eukaryota</taxon>
        <taxon>Viridiplantae</taxon>
        <taxon>Streptophyta</taxon>
        <taxon>Embryophyta</taxon>
        <taxon>Tracheophyta</taxon>
        <taxon>Spermatophyta</taxon>
        <taxon>Pinopsida</taxon>
        <taxon>Pinidae</taxon>
        <taxon>Conifers I</taxon>
        <taxon>Pinales</taxon>
        <taxon>Pinaceae</taxon>
        <taxon>Picea</taxon>
    </lineage>
</organism>
<feature type="transmembrane region" description="Helical" evidence="8">
    <location>
        <begin position="261"/>
        <end position="281"/>
    </location>
</feature>
<dbReference type="GO" id="GO:0005637">
    <property type="term" value="C:nuclear inner membrane"/>
    <property type="evidence" value="ECO:0007669"/>
    <property type="project" value="UniProtKB-SubCell"/>
</dbReference>
<keyword evidence="5 8" id="KW-1133">Transmembrane helix</keyword>
<comment type="similarity">
    <text evidence="2">Belongs to the NEMP family.</text>
</comment>
<evidence type="ECO:0000256" key="1">
    <source>
        <dbReference type="ARBA" id="ARBA00004575"/>
    </source>
</evidence>
<evidence type="ECO:0000256" key="7">
    <source>
        <dbReference type="ARBA" id="ARBA00023242"/>
    </source>
</evidence>
<feature type="transmembrane region" description="Helical" evidence="8">
    <location>
        <begin position="6"/>
        <end position="22"/>
    </location>
</feature>
<dbReference type="Pfam" id="PF10225">
    <property type="entry name" value="NEMP"/>
    <property type="match status" value="1"/>
</dbReference>
<feature type="transmembrane region" description="Helical" evidence="8">
    <location>
        <begin position="319"/>
        <end position="337"/>
    </location>
</feature>
<name>B8LQC5_PICSI</name>
<comment type="subcellular location">
    <subcellularLocation>
        <location evidence="1">Nucleus inner membrane</location>
        <topology evidence="1">Multi-pass membrane protein</topology>
        <orientation evidence="1">Nucleoplasmic side</orientation>
    </subcellularLocation>
</comment>
<feature type="transmembrane region" description="Helical" evidence="8">
    <location>
        <begin position="188"/>
        <end position="207"/>
    </location>
</feature>
<keyword evidence="4" id="KW-0732">Signal</keyword>
<evidence type="ECO:0000313" key="9">
    <source>
        <dbReference type="EMBL" id="ABR17855.1"/>
    </source>
</evidence>
<reference evidence="9" key="1">
    <citation type="submission" date="2007-06" db="EMBL/GenBank/DDBJ databases">
        <title>Full length cDNA sequences from Sitka Spruce (Picea sitchensis).</title>
        <authorList>
            <person name="Ralph S.G."/>
            <person name="Chun H.E."/>
            <person name="Liao N."/>
            <person name="Ali J."/>
            <person name="Reid K."/>
            <person name="Kolosova N."/>
            <person name="Cooper N."/>
            <person name="Cullis C."/>
            <person name="Jancsik S."/>
            <person name="Moore R."/>
            <person name="Mayo M."/>
            <person name="Wagner S."/>
            <person name="Holt R.A."/>
            <person name="Jones S.J.M."/>
            <person name="Marra M.A."/>
            <person name="Ritland C.E."/>
            <person name="Ritland K."/>
            <person name="Bohlmann J."/>
        </authorList>
    </citation>
    <scope>NUCLEOTIDE SEQUENCE</scope>
    <source>
        <tissue evidence="9">Bark</tissue>
    </source>
</reference>
<dbReference type="PANTHER" id="PTHR31587:SF4">
    <property type="entry name" value="TRANSMEMBRANE PROTEIN (DUF2215)"/>
    <property type="match status" value="1"/>
</dbReference>
<sequence>MGSGNGWSIAWFFTFFLINFSVGNPQCQQYKDVHSVLLKLQLPSGPLIENSPGIKPGTLIACDRVCIPGLQRFQHLKKYAHSRQVKVQYSEGISKINPTKIEICVHRNASLALGQCLQNEWKALEKGLWTGLMSPFETKFIDIRMPGTLFDSLTISVEEEFRPYRLVFLGLGLVMLMLAPVVSKSVPFYYGSAMAFGIILVILIILFQGMKLLPTGRKSTLYVLLYGSIVGLGSVILSYLSGLVHSMLQELGFGEEMFNPVAVFLLVCVILTGAWLGYWGVRKLVLSEDGSVDIGTAQFVAWAIRIVASVMILQSSYDSLLAVLMLTVGVIFTSAARHMQVKFWHSRPWGLFLRSKQHTSKRAKSSSPNHSHAEFFRRFPKEDAELLRSQGTTLKWSPYSSRMAEPSLVHTPSSNSKIDEQDYYSTFHKTPERKHFSKEEWETFTKDSTRKALRELVSTPEFTEWAVDNADRIMTSPVESRYEENDLNTGIKQKHNSRSVGWFGW</sequence>
<dbReference type="PANTHER" id="PTHR31587">
    <property type="entry name" value="TRANSMEMBRANE PROTEIN (DUF2215)"/>
    <property type="match status" value="1"/>
</dbReference>
<accession>B8LQC5</accession>
<dbReference type="EMBL" id="EF678069">
    <property type="protein sequence ID" value="ABR17855.1"/>
    <property type="molecule type" value="mRNA"/>
</dbReference>
<protein>
    <submittedName>
        <fullName evidence="9">Uncharacterized protein</fullName>
    </submittedName>
</protein>
<keyword evidence="3 8" id="KW-0812">Transmembrane</keyword>
<evidence type="ECO:0000256" key="6">
    <source>
        <dbReference type="ARBA" id="ARBA00023136"/>
    </source>
</evidence>
<evidence type="ECO:0000256" key="5">
    <source>
        <dbReference type="ARBA" id="ARBA00022989"/>
    </source>
</evidence>
<keyword evidence="7" id="KW-0539">Nucleus</keyword>
<evidence type="ECO:0000256" key="4">
    <source>
        <dbReference type="ARBA" id="ARBA00022729"/>
    </source>
</evidence>
<feature type="transmembrane region" description="Helical" evidence="8">
    <location>
        <begin position="219"/>
        <end position="241"/>
    </location>
</feature>
<dbReference type="AlphaFoldDB" id="B8LQC5"/>
<evidence type="ECO:0000256" key="2">
    <source>
        <dbReference type="ARBA" id="ARBA00005748"/>
    </source>
</evidence>
<keyword evidence="6 8" id="KW-0472">Membrane</keyword>
<feature type="transmembrane region" description="Helical" evidence="8">
    <location>
        <begin position="164"/>
        <end position="182"/>
    </location>
</feature>
<evidence type="ECO:0000256" key="8">
    <source>
        <dbReference type="SAM" id="Phobius"/>
    </source>
</evidence>
<dbReference type="InterPro" id="IPR019358">
    <property type="entry name" value="NEMP_fam"/>
</dbReference>